<evidence type="ECO:0000313" key="2">
    <source>
        <dbReference type="EMBL" id="CEF68618.1"/>
    </source>
</evidence>
<keyword evidence="3" id="KW-1185">Reference proteome</keyword>
<feature type="transmembrane region" description="Helical" evidence="1">
    <location>
        <begin position="56"/>
        <end position="75"/>
    </location>
</feature>
<dbReference type="GeneID" id="36380988"/>
<dbReference type="CTD" id="36380988"/>
<evidence type="ECO:0000313" key="4">
    <source>
        <dbReference type="WBParaSite" id="SRAE_2000327350.1"/>
    </source>
</evidence>
<dbReference type="Proteomes" id="UP000035682">
    <property type="component" value="Unplaced"/>
</dbReference>
<reference evidence="2 3" key="1">
    <citation type="submission" date="2014-09" db="EMBL/GenBank/DDBJ databases">
        <authorList>
            <person name="Martin A.A."/>
        </authorList>
    </citation>
    <scope>NUCLEOTIDE SEQUENCE</scope>
    <source>
        <strain evidence="3">ED321</strain>
        <strain evidence="2">ED321 Heterogonic</strain>
    </source>
</reference>
<accession>A0A090LKE2</accession>
<organism evidence="2">
    <name type="scientific">Strongyloides ratti</name>
    <name type="common">Parasitic roundworm</name>
    <dbReference type="NCBI Taxonomy" id="34506"/>
    <lineage>
        <taxon>Eukaryota</taxon>
        <taxon>Metazoa</taxon>
        <taxon>Ecdysozoa</taxon>
        <taxon>Nematoda</taxon>
        <taxon>Chromadorea</taxon>
        <taxon>Rhabditida</taxon>
        <taxon>Tylenchina</taxon>
        <taxon>Panagrolaimomorpha</taxon>
        <taxon>Strongyloidoidea</taxon>
        <taxon>Strongyloididae</taxon>
        <taxon>Strongyloides</taxon>
    </lineage>
</organism>
<evidence type="ECO:0000313" key="3">
    <source>
        <dbReference type="Proteomes" id="UP000035682"/>
    </source>
</evidence>
<protein>
    <submittedName>
        <fullName evidence="2 4">Uncharacterized protein</fullName>
    </submittedName>
</protein>
<dbReference type="WormBase" id="SRAE_2000327350">
    <property type="protein sequence ID" value="SRP04230"/>
    <property type="gene ID" value="WBGene00263495"/>
</dbReference>
<evidence type="ECO:0000313" key="5">
    <source>
        <dbReference type="WormBase" id="SRAE_2000327350"/>
    </source>
</evidence>
<dbReference type="AlphaFoldDB" id="A0A090LKE2"/>
<dbReference type="EMBL" id="LN609529">
    <property type="protein sequence ID" value="CEF68618.1"/>
    <property type="molecule type" value="Genomic_DNA"/>
</dbReference>
<dbReference type="RefSeq" id="XP_024507818.1">
    <property type="nucleotide sequence ID" value="XM_024654447.1"/>
</dbReference>
<keyword evidence="1" id="KW-0812">Transmembrane</keyword>
<keyword evidence="1" id="KW-1133">Transmembrane helix</keyword>
<gene>
    <name evidence="2 4 5" type="ORF">SRAE_2000327350</name>
</gene>
<reference evidence="4" key="2">
    <citation type="submission" date="2020-12" db="UniProtKB">
        <authorList>
            <consortium name="WormBaseParasite"/>
        </authorList>
    </citation>
    <scope>IDENTIFICATION</scope>
</reference>
<evidence type="ECO:0000256" key="1">
    <source>
        <dbReference type="SAM" id="Phobius"/>
    </source>
</evidence>
<keyword evidence="1" id="KW-0472">Membrane</keyword>
<proteinExistence type="predicted"/>
<dbReference type="WBParaSite" id="SRAE_2000327350.1">
    <property type="protein sequence ID" value="SRAE_2000327350.1"/>
    <property type="gene ID" value="WBGene00263495"/>
</dbReference>
<name>A0A090LKE2_STRRB</name>
<sequence>MFNENPKKDFINPEKTNKFYPKQIEYGNIYFKKTPIIFTMKHEEINHKSSSNLNNIFFNFILYFIGGGCIIYVLLKFIKVRLSNNSFQDFKSVEDSESISDDSY</sequence>